<evidence type="ECO:0000259" key="9">
    <source>
        <dbReference type="PROSITE" id="PS01124"/>
    </source>
</evidence>
<dbReference type="InterPro" id="IPR051552">
    <property type="entry name" value="HptR"/>
</dbReference>
<dbReference type="Pfam" id="PF12833">
    <property type="entry name" value="HTH_18"/>
    <property type="match status" value="1"/>
</dbReference>
<keyword evidence="4" id="KW-0902">Two-component regulatory system</keyword>
<proteinExistence type="predicted"/>
<evidence type="ECO:0000313" key="11">
    <source>
        <dbReference type="EMBL" id="MBP1894219.1"/>
    </source>
</evidence>
<evidence type="ECO:0000313" key="12">
    <source>
        <dbReference type="Proteomes" id="UP000706926"/>
    </source>
</evidence>
<evidence type="ECO:0000256" key="3">
    <source>
        <dbReference type="ARBA" id="ARBA00022553"/>
    </source>
</evidence>
<dbReference type="Proteomes" id="UP000706926">
    <property type="component" value="Unassembled WGS sequence"/>
</dbReference>
<dbReference type="PANTHER" id="PTHR42713">
    <property type="entry name" value="HISTIDINE KINASE-RELATED"/>
    <property type="match status" value="1"/>
</dbReference>
<keyword evidence="6" id="KW-0238">DNA-binding</keyword>
<dbReference type="PROSITE" id="PS50110">
    <property type="entry name" value="RESPONSE_REGULATORY"/>
    <property type="match status" value="1"/>
</dbReference>
<dbReference type="GeneID" id="95405269"/>
<organism evidence="11 12">
    <name type="scientific">Paenibacillus lactis</name>
    <dbReference type="NCBI Taxonomy" id="228574"/>
    <lineage>
        <taxon>Bacteria</taxon>
        <taxon>Bacillati</taxon>
        <taxon>Bacillota</taxon>
        <taxon>Bacilli</taxon>
        <taxon>Bacillales</taxon>
        <taxon>Paenibacillaceae</taxon>
        <taxon>Paenibacillus</taxon>
    </lineage>
</organism>
<keyword evidence="5" id="KW-0805">Transcription regulation</keyword>
<evidence type="ECO:0000256" key="7">
    <source>
        <dbReference type="ARBA" id="ARBA00023163"/>
    </source>
</evidence>
<dbReference type="PRINTS" id="PR00032">
    <property type="entry name" value="HTHARAC"/>
</dbReference>
<dbReference type="PROSITE" id="PS00041">
    <property type="entry name" value="HTH_ARAC_FAMILY_1"/>
    <property type="match status" value="1"/>
</dbReference>
<name>A0ABS4FD88_9BACL</name>
<sequence length="504" mass="57644">MRILVADDEFFARKAILQMIHDWDGSVRVIEAEDGTAAQNVIDEALPDLVITDIRMPGMDGIQLAAYIRKNHPSMPVTIISGYEDFTYAREAIQYKVENYLLKPVDRQELNSLLNKLKMHHAERREIHIEQAMLSCFYETSDHRSLLTLESAFELNSSSAFHTIVFVHPPSQSRELREISKEVFGSHHLRSILITDQFQPQLLIAWIQPQSAANQEGQVSLHFLCDRIARTLSERTGLTCTGIGISSALSDLRQLDTSLREAKLAALQSFVNGIGQPVRIEHIGQIYHYDAAYIQEWTSIFSQQAGSYQMAKMENMIHSWLADCIKKQFSVHMVQDWLAATVNIINTIIGRSCSEACSYLEQRSLFEFASIHEACDELIAKLRAVVEQLSQNEPNRDIVQDIKEFVEMNYKNKIVLDDLAKQRYFVDPSYLSRLFKRKCGVGFAQYLLSVRMEKAKKLLESETYQLPIATIASEVGFNDYSYFIQMYRKVYGATPGKDRSNKKT</sequence>
<keyword evidence="12" id="KW-1185">Reference proteome</keyword>
<accession>A0ABS4FD88</accession>
<comment type="subcellular location">
    <subcellularLocation>
        <location evidence="1">Cytoplasm</location>
    </subcellularLocation>
</comment>
<dbReference type="EMBL" id="JAGGKI010000008">
    <property type="protein sequence ID" value="MBP1894219.1"/>
    <property type="molecule type" value="Genomic_DNA"/>
</dbReference>
<evidence type="ECO:0000256" key="6">
    <source>
        <dbReference type="ARBA" id="ARBA00023125"/>
    </source>
</evidence>
<dbReference type="RefSeq" id="WP_210095022.1">
    <property type="nucleotide sequence ID" value="NZ_CP139098.1"/>
</dbReference>
<protein>
    <submittedName>
        <fullName evidence="11">YesN/AraC family two-component response regulator</fullName>
    </submittedName>
</protein>
<evidence type="ECO:0000256" key="8">
    <source>
        <dbReference type="PROSITE-ProRule" id="PRU00169"/>
    </source>
</evidence>
<feature type="domain" description="Response regulatory" evidence="10">
    <location>
        <begin position="2"/>
        <end position="118"/>
    </location>
</feature>
<dbReference type="Gene3D" id="1.10.10.60">
    <property type="entry name" value="Homeodomain-like"/>
    <property type="match status" value="2"/>
</dbReference>
<feature type="domain" description="HTH araC/xylS-type" evidence="9">
    <location>
        <begin position="400"/>
        <end position="501"/>
    </location>
</feature>
<dbReference type="InterPro" id="IPR001789">
    <property type="entry name" value="Sig_transdc_resp-reg_receiver"/>
</dbReference>
<dbReference type="Pfam" id="PF17853">
    <property type="entry name" value="GGDEF_2"/>
    <property type="match status" value="1"/>
</dbReference>
<dbReference type="InterPro" id="IPR018062">
    <property type="entry name" value="HTH_AraC-typ_CS"/>
</dbReference>
<dbReference type="PROSITE" id="PS01124">
    <property type="entry name" value="HTH_ARAC_FAMILY_2"/>
    <property type="match status" value="1"/>
</dbReference>
<dbReference type="InterPro" id="IPR018060">
    <property type="entry name" value="HTH_AraC"/>
</dbReference>
<dbReference type="Gene3D" id="3.40.50.2300">
    <property type="match status" value="1"/>
</dbReference>
<dbReference type="InterPro" id="IPR009057">
    <property type="entry name" value="Homeodomain-like_sf"/>
</dbReference>
<dbReference type="InterPro" id="IPR011006">
    <property type="entry name" value="CheY-like_superfamily"/>
</dbReference>
<keyword evidence="7" id="KW-0804">Transcription</keyword>
<evidence type="ECO:0000256" key="4">
    <source>
        <dbReference type="ARBA" id="ARBA00023012"/>
    </source>
</evidence>
<keyword evidence="2" id="KW-0963">Cytoplasm</keyword>
<evidence type="ECO:0000256" key="5">
    <source>
        <dbReference type="ARBA" id="ARBA00023015"/>
    </source>
</evidence>
<dbReference type="CDD" id="cd17536">
    <property type="entry name" value="REC_YesN-like"/>
    <property type="match status" value="1"/>
</dbReference>
<keyword evidence="3 8" id="KW-0597">Phosphoprotein</keyword>
<dbReference type="SMART" id="SM00342">
    <property type="entry name" value="HTH_ARAC"/>
    <property type="match status" value="1"/>
</dbReference>
<dbReference type="PANTHER" id="PTHR42713:SF3">
    <property type="entry name" value="TRANSCRIPTIONAL REGULATORY PROTEIN HPTR"/>
    <property type="match status" value="1"/>
</dbReference>
<feature type="modified residue" description="4-aspartylphosphate" evidence="8">
    <location>
        <position position="53"/>
    </location>
</feature>
<dbReference type="SUPFAM" id="SSF46689">
    <property type="entry name" value="Homeodomain-like"/>
    <property type="match status" value="2"/>
</dbReference>
<evidence type="ECO:0000259" key="10">
    <source>
        <dbReference type="PROSITE" id="PS50110"/>
    </source>
</evidence>
<dbReference type="InterPro" id="IPR020449">
    <property type="entry name" value="Tscrpt_reg_AraC-type_HTH"/>
</dbReference>
<dbReference type="SMART" id="SM00448">
    <property type="entry name" value="REC"/>
    <property type="match status" value="1"/>
</dbReference>
<evidence type="ECO:0000256" key="1">
    <source>
        <dbReference type="ARBA" id="ARBA00004496"/>
    </source>
</evidence>
<gene>
    <name evidence="11" type="ORF">J2Z18_003322</name>
</gene>
<evidence type="ECO:0000256" key="2">
    <source>
        <dbReference type="ARBA" id="ARBA00022490"/>
    </source>
</evidence>
<reference evidence="11 12" key="1">
    <citation type="submission" date="2021-03" db="EMBL/GenBank/DDBJ databases">
        <title>Genomic Encyclopedia of Type Strains, Phase IV (KMG-IV): sequencing the most valuable type-strain genomes for metagenomic binning, comparative biology and taxonomic classification.</title>
        <authorList>
            <person name="Goeker M."/>
        </authorList>
    </citation>
    <scope>NUCLEOTIDE SEQUENCE [LARGE SCALE GENOMIC DNA]</scope>
    <source>
        <strain evidence="11 12">DSM 15596</strain>
    </source>
</reference>
<dbReference type="Pfam" id="PF00072">
    <property type="entry name" value="Response_reg"/>
    <property type="match status" value="1"/>
</dbReference>
<dbReference type="SUPFAM" id="SSF52172">
    <property type="entry name" value="CheY-like"/>
    <property type="match status" value="1"/>
</dbReference>
<dbReference type="InterPro" id="IPR041522">
    <property type="entry name" value="CdaR_GGDEF"/>
</dbReference>
<comment type="caution">
    <text evidence="11">The sequence shown here is derived from an EMBL/GenBank/DDBJ whole genome shotgun (WGS) entry which is preliminary data.</text>
</comment>